<dbReference type="Pfam" id="PF07992">
    <property type="entry name" value="Pyr_redox_2"/>
    <property type="match status" value="1"/>
</dbReference>
<evidence type="ECO:0000256" key="1">
    <source>
        <dbReference type="ARBA" id="ARBA00001974"/>
    </source>
</evidence>
<dbReference type="Gene3D" id="3.50.50.60">
    <property type="entry name" value="FAD/NAD(P)-binding domain"/>
    <property type="match status" value="1"/>
</dbReference>
<dbReference type="PANTHER" id="PTHR42913">
    <property type="entry name" value="APOPTOSIS-INDUCING FACTOR 1"/>
    <property type="match status" value="1"/>
</dbReference>
<sequence>MSMERRDLFKLAGVAAAVAAVPAVTGCASGSAAPASFVKKASGKSVVIIGGGWGGLTMAKELRKQDKSIDVTVVEKKDIFMSCPVSNLYLGGLESMSLAQLTHDFYAPAKAHGYTFIQGEVTEINRASKYINTTSGALSYDILVLSPGIAYDYEKQFPTWDAAKISQVAHACPAALMPGSEHLALKRQLDGMDDGNVIIVPPAKGKFRCPP</sequence>
<dbReference type="SUPFAM" id="SSF51905">
    <property type="entry name" value="FAD/NAD(P)-binding domain"/>
    <property type="match status" value="1"/>
</dbReference>
<dbReference type="InterPro" id="IPR051169">
    <property type="entry name" value="NADH-Q_oxidoreductase"/>
</dbReference>
<feature type="domain" description="FAD/NAD(P)-binding" evidence="5">
    <location>
        <begin position="45"/>
        <end position="148"/>
    </location>
</feature>
<dbReference type="GO" id="GO:0019646">
    <property type="term" value="P:aerobic electron transport chain"/>
    <property type="evidence" value="ECO:0007669"/>
    <property type="project" value="TreeGrafter"/>
</dbReference>
<evidence type="ECO:0000313" key="6">
    <source>
        <dbReference type="EMBL" id="CAA6824079.1"/>
    </source>
</evidence>
<dbReference type="EMBL" id="CACVAR010000363">
    <property type="protein sequence ID" value="CAA6824079.1"/>
    <property type="molecule type" value="Genomic_DNA"/>
</dbReference>
<protein>
    <submittedName>
        <fullName evidence="6">Sulfide dehydrogenase [flavocytochrome C] flavoprotein chain</fullName>
    </submittedName>
</protein>
<keyword evidence="3" id="KW-0274">FAD</keyword>
<comment type="cofactor">
    <cofactor evidence="1">
        <name>FAD</name>
        <dbReference type="ChEBI" id="CHEBI:57692"/>
    </cofactor>
</comment>
<keyword evidence="4" id="KW-0560">Oxidoreductase</keyword>
<dbReference type="PANTHER" id="PTHR42913:SF10">
    <property type="entry name" value="SULFIDE DEHYDROGENASE, FLAVOPROTEIN SUBUNIT"/>
    <property type="match status" value="1"/>
</dbReference>
<dbReference type="InterPro" id="IPR023753">
    <property type="entry name" value="FAD/NAD-binding_dom"/>
</dbReference>
<dbReference type="PROSITE" id="PS51318">
    <property type="entry name" value="TAT"/>
    <property type="match status" value="1"/>
</dbReference>
<gene>
    <name evidence="6" type="ORF">HELGO_WM24002</name>
</gene>
<accession>A0A6S6UBG9</accession>
<dbReference type="GO" id="GO:0003955">
    <property type="term" value="F:NAD(P)H dehydrogenase (quinone) activity"/>
    <property type="evidence" value="ECO:0007669"/>
    <property type="project" value="TreeGrafter"/>
</dbReference>
<dbReference type="InterPro" id="IPR036188">
    <property type="entry name" value="FAD/NAD-bd_sf"/>
</dbReference>
<evidence type="ECO:0000256" key="3">
    <source>
        <dbReference type="ARBA" id="ARBA00022827"/>
    </source>
</evidence>
<dbReference type="InterPro" id="IPR006311">
    <property type="entry name" value="TAT_signal"/>
</dbReference>
<evidence type="ECO:0000259" key="5">
    <source>
        <dbReference type="Pfam" id="PF07992"/>
    </source>
</evidence>
<dbReference type="AlphaFoldDB" id="A0A6S6UBG9"/>
<proteinExistence type="predicted"/>
<organism evidence="6">
    <name type="scientific">uncultured Sulfurovum sp</name>
    <dbReference type="NCBI Taxonomy" id="269237"/>
    <lineage>
        <taxon>Bacteria</taxon>
        <taxon>Pseudomonadati</taxon>
        <taxon>Campylobacterota</taxon>
        <taxon>Epsilonproteobacteria</taxon>
        <taxon>Campylobacterales</taxon>
        <taxon>Sulfurovaceae</taxon>
        <taxon>Sulfurovum</taxon>
        <taxon>environmental samples</taxon>
    </lineage>
</organism>
<evidence type="ECO:0000256" key="4">
    <source>
        <dbReference type="ARBA" id="ARBA00023002"/>
    </source>
</evidence>
<feature type="non-terminal residue" evidence="6">
    <location>
        <position position="211"/>
    </location>
</feature>
<evidence type="ECO:0000256" key="2">
    <source>
        <dbReference type="ARBA" id="ARBA00022630"/>
    </source>
</evidence>
<reference evidence="6" key="1">
    <citation type="submission" date="2020-01" db="EMBL/GenBank/DDBJ databases">
        <authorList>
            <person name="Meier V. D."/>
            <person name="Meier V D."/>
        </authorList>
    </citation>
    <scope>NUCLEOTIDE SEQUENCE</scope>
    <source>
        <strain evidence="6">HLG_WM_MAG_03</strain>
    </source>
</reference>
<dbReference type="PROSITE" id="PS51257">
    <property type="entry name" value="PROKAR_LIPOPROTEIN"/>
    <property type="match status" value="1"/>
</dbReference>
<keyword evidence="2" id="KW-0285">Flavoprotein</keyword>
<name>A0A6S6UBG9_9BACT</name>